<feature type="transmembrane region" description="Helical" evidence="9">
    <location>
        <begin position="372"/>
        <end position="399"/>
    </location>
</feature>
<name>A0A238V006_9PSEU</name>
<evidence type="ECO:0000256" key="2">
    <source>
        <dbReference type="ARBA" id="ARBA00009773"/>
    </source>
</evidence>
<keyword evidence="3" id="KW-0813">Transport</keyword>
<evidence type="ECO:0000256" key="8">
    <source>
        <dbReference type="SAM" id="MobiDB-lite"/>
    </source>
</evidence>
<feature type="region of interest" description="Disordered" evidence="8">
    <location>
        <begin position="1"/>
        <end position="59"/>
    </location>
</feature>
<feature type="transmembrane region" description="Helical" evidence="9">
    <location>
        <begin position="328"/>
        <end position="352"/>
    </location>
</feature>
<feature type="transmembrane region" description="Helical" evidence="9">
    <location>
        <begin position="301"/>
        <end position="321"/>
    </location>
</feature>
<dbReference type="PANTHER" id="PTHR21716">
    <property type="entry name" value="TRANSMEMBRANE PROTEIN"/>
    <property type="match status" value="1"/>
</dbReference>
<sequence>MTKNLPTADDDVQDPQAAGTGTRQATGDDSAPGAANEQGDRAETTDGTGTPGQAPSGDSLTNAAVTELVPKGFRVAAAFSWRFLVVAAAVAVLGWLVAELSIVVITLSIALLLAALMNPAVDALERARMPRELAGSIVLVGGLGLLGGVIAFVVTQFTRNLPEMQDHINESLDQFRQWMTTGPIGLDTADIQGFVDQAVSFVQENQASLTTQALSTAGVVGQIVTGILLVLVILLFFLLHGERIWTFLTRGAPSYARARVHLAGRRGFETLGKFMRATVIVAVVDAVGIGVGLAIVGVPLVIPLATLVFLGAFVPIVGAVVTGAVAVLVALVTVGWIGALVVLGVVIAVQQLESNILQPLLLGRAVRLHPLAVVLAITAGVFIAGIIGALLAVPLLAVITAGVKSLTQETPEEPRQPHIPKFARRLAPNLVKKQHGSEHPEPEQAGDRTEEPPDPEPRQ</sequence>
<evidence type="ECO:0000256" key="6">
    <source>
        <dbReference type="ARBA" id="ARBA00022989"/>
    </source>
</evidence>
<feature type="transmembrane region" description="Helical" evidence="9">
    <location>
        <begin position="274"/>
        <end position="295"/>
    </location>
</feature>
<keyword evidence="7 9" id="KW-0472">Membrane</keyword>
<feature type="compositionally biased region" description="Basic and acidic residues" evidence="8">
    <location>
        <begin position="435"/>
        <end position="459"/>
    </location>
</feature>
<feature type="transmembrane region" description="Helical" evidence="9">
    <location>
        <begin position="219"/>
        <end position="239"/>
    </location>
</feature>
<keyword evidence="6 9" id="KW-1133">Transmembrane helix</keyword>
<keyword evidence="11" id="KW-1185">Reference proteome</keyword>
<dbReference type="AlphaFoldDB" id="A0A238V006"/>
<comment type="subcellular location">
    <subcellularLocation>
        <location evidence="1">Cell membrane</location>
        <topology evidence="1">Multi-pass membrane protein</topology>
    </subcellularLocation>
</comment>
<feature type="region of interest" description="Disordered" evidence="8">
    <location>
        <begin position="430"/>
        <end position="459"/>
    </location>
</feature>
<organism evidence="10 11">
    <name type="scientific">Haloechinothrix alba</name>
    <dbReference type="NCBI Taxonomy" id="664784"/>
    <lineage>
        <taxon>Bacteria</taxon>
        <taxon>Bacillati</taxon>
        <taxon>Actinomycetota</taxon>
        <taxon>Actinomycetes</taxon>
        <taxon>Pseudonocardiales</taxon>
        <taxon>Pseudonocardiaceae</taxon>
        <taxon>Haloechinothrix</taxon>
    </lineage>
</organism>
<dbReference type="GO" id="GO:0005886">
    <property type="term" value="C:plasma membrane"/>
    <property type="evidence" value="ECO:0007669"/>
    <property type="project" value="UniProtKB-SubCell"/>
</dbReference>
<evidence type="ECO:0000313" key="10">
    <source>
        <dbReference type="EMBL" id="SNR27596.1"/>
    </source>
</evidence>
<dbReference type="InterPro" id="IPR002549">
    <property type="entry name" value="AI-2E-like"/>
</dbReference>
<feature type="compositionally biased region" description="Polar residues" evidence="8">
    <location>
        <begin position="45"/>
        <end position="59"/>
    </location>
</feature>
<reference evidence="10 11" key="1">
    <citation type="submission" date="2017-06" db="EMBL/GenBank/DDBJ databases">
        <authorList>
            <person name="Kim H.J."/>
            <person name="Triplett B.A."/>
        </authorList>
    </citation>
    <scope>NUCLEOTIDE SEQUENCE [LARGE SCALE GENOMIC DNA]</scope>
    <source>
        <strain evidence="10 11">DSM 45207</strain>
    </source>
</reference>
<protein>
    <submittedName>
        <fullName evidence="10">Predicted PurR-regulated permease PerM</fullName>
    </submittedName>
</protein>
<feature type="transmembrane region" description="Helical" evidence="9">
    <location>
        <begin position="133"/>
        <end position="154"/>
    </location>
</feature>
<feature type="transmembrane region" description="Helical" evidence="9">
    <location>
        <begin position="102"/>
        <end position="121"/>
    </location>
</feature>
<comment type="similarity">
    <text evidence="2">Belongs to the autoinducer-2 exporter (AI-2E) (TC 2.A.86) family.</text>
</comment>
<dbReference type="PANTHER" id="PTHR21716:SF53">
    <property type="entry name" value="PERMEASE PERM-RELATED"/>
    <property type="match status" value="1"/>
</dbReference>
<proteinExistence type="inferred from homology"/>
<evidence type="ECO:0000256" key="5">
    <source>
        <dbReference type="ARBA" id="ARBA00022692"/>
    </source>
</evidence>
<gene>
    <name evidence="10" type="ORF">SAMN06265360_10192</name>
</gene>
<dbReference type="Proteomes" id="UP000198348">
    <property type="component" value="Unassembled WGS sequence"/>
</dbReference>
<dbReference type="EMBL" id="FZNW01000001">
    <property type="protein sequence ID" value="SNR27596.1"/>
    <property type="molecule type" value="Genomic_DNA"/>
</dbReference>
<evidence type="ECO:0000256" key="1">
    <source>
        <dbReference type="ARBA" id="ARBA00004651"/>
    </source>
</evidence>
<keyword evidence="4" id="KW-1003">Cell membrane</keyword>
<evidence type="ECO:0000256" key="3">
    <source>
        <dbReference type="ARBA" id="ARBA00022448"/>
    </source>
</evidence>
<evidence type="ECO:0000313" key="11">
    <source>
        <dbReference type="Proteomes" id="UP000198348"/>
    </source>
</evidence>
<feature type="transmembrane region" description="Helical" evidence="9">
    <location>
        <begin position="79"/>
        <end position="96"/>
    </location>
</feature>
<accession>A0A238V006</accession>
<dbReference type="GO" id="GO:0055085">
    <property type="term" value="P:transmembrane transport"/>
    <property type="evidence" value="ECO:0007669"/>
    <property type="project" value="TreeGrafter"/>
</dbReference>
<evidence type="ECO:0000256" key="4">
    <source>
        <dbReference type="ARBA" id="ARBA00022475"/>
    </source>
</evidence>
<keyword evidence="5 9" id="KW-0812">Transmembrane</keyword>
<dbReference type="Pfam" id="PF01594">
    <property type="entry name" value="AI-2E_transport"/>
    <property type="match status" value="1"/>
</dbReference>
<evidence type="ECO:0000256" key="9">
    <source>
        <dbReference type="SAM" id="Phobius"/>
    </source>
</evidence>
<evidence type="ECO:0000256" key="7">
    <source>
        <dbReference type="ARBA" id="ARBA00023136"/>
    </source>
</evidence>